<accession>F0VAY7</accession>
<evidence type="ECO:0000313" key="7">
    <source>
        <dbReference type="EMBL" id="CEL68682.1"/>
    </source>
</evidence>
<gene>
    <name evidence="7" type="ORF">BN1204_044255_1</name>
    <name evidence="6" type="ORF">NCLIV_044255</name>
</gene>
<evidence type="ECO:0000313" key="8">
    <source>
        <dbReference type="Proteomes" id="UP000007494"/>
    </source>
</evidence>
<dbReference type="PROSITE" id="PS50067">
    <property type="entry name" value="KINESIN_MOTOR_2"/>
    <property type="match status" value="1"/>
</dbReference>
<reference evidence="6" key="2">
    <citation type="submission" date="2011-03" db="EMBL/GenBank/DDBJ databases">
        <title>Comparative genomics and transcriptomics of Neospora caninum and Toxoplasma gondii.</title>
        <authorList>
            <person name="Reid A.J."/>
            <person name="Sohal A."/>
            <person name="Harris D."/>
            <person name="Quail M."/>
            <person name="Sanders M."/>
            <person name="Berriman M."/>
            <person name="Wastling J.M."/>
            <person name="Pain A."/>
        </authorList>
    </citation>
    <scope>NUCLEOTIDE SEQUENCE</scope>
    <source>
        <strain evidence="6">Liverpool</strain>
    </source>
</reference>
<evidence type="ECO:0000256" key="4">
    <source>
        <dbReference type="SAM" id="MobiDB-lite"/>
    </source>
</evidence>
<dbReference type="VEuPathDB" id="ToxoDB:NCLIV_044255"/>
<dbReference type="Proteomes" id="UP000007494">
    <property type="component" value="Chromosome IX"/>
</dbReference>
<proteinExistence type="inferred from homology"/>
<feature type="compositionally biased region" description="Basic and acidic residues" evidence="4">
    <location>
        <begin position="726"/>
        <end position="744"/>
    </location>
</feature>
<feature type="region of interest" description="Disordered" evidence="4">
    <location>
        <begin position="254"/>
        <end position="305"/>
    </location>
</feature>
<evidence type="ECO:0000256" key="1">
    <source>
        <dbReference type="ARBA" id="ARBA00023054"/>
    </source>
</evidence>
<keyword evidence="1" id="KW-0175">Coiled coil</keyword>
<feature type="compositionally biased region" description="Basic and acidic residues" evidence="4">
    <location>
        <begin position="254"/>
        <end position="280"/>
    </location>
</feature>
<feature type="compositionally biased region" description="Basic and acidic residues" evidence="4">
    <location>
        <begin position="1004"/>
        <end position="1024"/>
    </location>
</feature>
<dbReference type="OrthoDB" id="3176171at2759"/>
<reference evidence="6" key="1">
    <citation type="submission" date="2011-02" db="EMBL/GenBank/DDBJ databases">
        <authorList>
            <person name="Aslett M."/>
        </authorList>
    </citation>
    <scope>NUCLEOTIDE SEQUENCE</scope>
    <source>
        <strain evidence="6">Liverpool</strain>
    </source>
</reference>
<dbReference type="RefSeq" id="XP_003881396.1">
    <property type="nucleotide sequence ID" value="XM_003881347.1"/>
</dbReference>
<feature type="region of interest" description="Disordered" evidence="4">
    <location>
        <begin position="463"/>
        <end position="501"/>
    </location>
</feature>
<feature type="region of interest" description="Disordered" evidence="4">
    <location>
        <begin position="723"/>
        <end position="801"/>
    </location>
</feature>
<evidence type="ECO:0000313" key="6">
    <source>
        <dbReference type="EMBL" id="CBZ51363.1"/>
    </source>
</evidence>
<reference evidence="8" key="3">
    <citation type="journal article" date="2012" name="PLoS Pathog.">
        <title>Comparative genomics of the apicomplexan parasites Toxoplasma gondii and Neospora caninum: Coccidia differing in host range and transmission strategy.</title>
        <authorList>
            <person name="Reid A.J."/>
            <person name="Vermont S.J."/>
            <person name="Cotton J.A."/>
            <person name="Harris D."/>
            <person name="Hill-Cawthorne G.A."/>
            <person name="Konen-Waisman S."/>
            <person name="Latham S.M."/>
            <person name="Mourier T."/>
            <person name="Norton R."/>
            <person name="Quail M.A."/>
            <person name="Sanders M."/>
            <person name="Shanmugam D."/>
            <person name="Sohal A."/>
            <person name="Wasmuth J.D."/>
            <person name="Brunk B."/>
            <person name="Grigg M.E."/>
            <person name="Howard J.C."/>
            <person name="Parkinson J."/>
            <person name="Roos D.S."/>
            <person name="Trees A.J."/>
            <person name="Berriman M."/>
            <person name="Pain A."/>
            <person name="Wastling J.M."/>
        </authorList>
    </citation>
    <scope>NUCLEOTIDE SEQUENCE [LARGE SCALE GENOMIC DNA]</scope>
    <source>
        <strain evidence="8">Liverpool</strain>
    </source>
</reference>
<dbReference type="PANTHER" id="PTHR47968">
    <property type="entry name" value="CENTROMERE PROTEIN E"/>
    <property type="match status" value="1"/>
</dbReference>
<dbReference type="InterPro" id="IPR027640">
    <property type="entry name" value="Kinesin-like_fam"/>
</dbReference>
<dbReference type="EMBL" id="LN714484">
    <property type="protein sequence ID" value="CEL68682.1"/>
    <property type="molecule type" value="Genomic_DNA"/>
</dbReference>
<dbReference type="EMBL" id="FR823385">
    <property type="protein sequence ID" value="CBZ51363.1"/>
    <property type="molecule type" value="Genomic_DNA"/>
</dbReference>
<sequence length="1150" mass="127464">MSASAPFRLSTSCPFPSRPSPSASPCSLAQGPSSPSSSSQPSALFPLPAGASCEFPQLASASVPLVPSLSLSPKKIAAPDSELDSVCSSEPVLLSLHCLPPSAESKTNETPCASAPSKNIQVVCRLRPIQNETGDLSILPNCEQAVGLSPACKANGAFSLQGNSIHVRSPPSVSSSGGVGSAIGGRGSQDFTFDYVFGEHSSQEAIFERIGKPLVHSVCSGFNATLLAYGQSSSGKTYTIIGDRDQEEVLHHGDKHNEGEKEERGEQKENAGVEAEEKQTHQFTSTRHREGLGDKNGCGRRGEADEKWADRRVREGDGLLPRMINGLFAWTKTNENPAVRRCIRTAAIEIYNETIRDLNSGRCGLKIQRQKPRKSAQGVVAIAGLEEKIVSEPSEAFGVLEKAIKARRAAATRMNAASSRSHFIFCITLQETVLDTGTMINKSLTCLGKVIYALAALAEKTHDTGPSQSASRPSTASSLPSSSLPSSQYQQPTVGSSTNGSSFVPYRDSKLTRVLQDALGGNSNTCLILTCSQDAVHLSESISTLRFGQRAMCVKNSPKMNLKKAYEEEEFRYEKRHQQLQSEYQAFVSNVMSWAHFTVLKFARTQVRLRRSSAQPPATSCSFSSALSPCRNEAMVPNRQGNRLPRSRDKTKSRVIAFCQEGRTHLDSTMFGKPEEQTESLWSDIVEVFSAMPKPSVSLPSGSFNQKEFLDNLRQNVNCILSGDGQEVRNDAEPRPRPQSKDSEEKEEDERETEDKCERGANDDPAKKTGCARSSHKETTSARVFSTDDGEGKTEEMTHEENEDVNYLSLWAEEDASTFSSRIRNVIQPGESRGSEARVRDGHGVILRNLEDEIEAYVRLRQDFHRRQTHARFLTLGDVISPSSALPSELQAVHSGCSEAQKVSSERTSHIESAMLTFKKKYLSNRTLQHEPCLCQQETKGNIQKKKTSDFLAANTGTRSERETEEMLNDQTLLPIETKDEVEDREQPPFPLSFIVEDEEKDEGIERQASRRSVAVKEPKKQERTTTGSVNDRASPTREPHEFQFPFVCHRRLKTECLRQAVRKDDEFRKKHTRKVEKKPLDGDVDIPCEKANETLWLWEKVLQLLEKDGAEQEEKTGLEAYIRCQDEHIRQLHSGVQMLLQHEETQRRK</sequence>
<dbReference type="GO" id="GO:0005524">
    <property type="term" value="F:ATP binding"/>
    <property type="evidence" value="ECO:0007669"/>
    <property type="project" value="UniProtKB-UniRule"/>
</dbReference>
<keyword evidence="2 3" id="KW-0505">Motor protein</keyword>
<dbReference type="GO" id="GO:0007018">
    <property type="term" value="P:microtubule-based movement"/>
    <property type="evidence" value="ECO:0007669"/>
    <property type="project" value="InterPro"/>
</dbReference>
<dbReference type="Gene3D" id="3.40.850.10">
    <property type="entry name" value="Kinesin motor domain"/>
    <property type="match status" value="2"/>
</dbReference>
<feature type="region of interest" description="Disordered" evidence="4">
    <location>
        <begin position="999"/>
        <end position="1038"/>
    </location>
</feature>
<dbReference type="AlphaFoldDB" id="F0VAY7"/>
<dbReference type="InterPro" id="IPR027417">
    <property type="entry name" value="P-loop_NTPase"/>
</dbReference>
<feature type="compositionally biased region" description="Low complexity" evidence="4">
    <location>
        <begin position="10"/>
        <end position="43"/>
    </location>
</feature>
<feature type="compositionally biased region" description="Low complexity" evidence="4">
    <location>
        <begin position="466"/>
        <end position="493"/>
    </location>
</feature>
<evidence type="ECO:0000256" key="3">
    <source>
        <dbReference type="PROSITE-ProRule" id="PRU00283"/>
    </source>
</evidence>
<evidence type="ECO:0000256" key="2">
    <source>
        <dbReference type="ARBA" id="ARBA00023175"/>
    </source>
</evidence>
<feature type="compositionally biased region" description="Basic and acidic residues" evidence="4">
    <location>
        <begin position="753"/>
        <end position="767"/>
    </location>
</feature>
<comment type="similarity">
    <text evidence="3">Belongs to the TRAFAC class myosin-kinesin ATPase superfamily. Kinesin family.</text>
</comment>
<organism evidence="6 8">
    <name type="scientific">Neospora caninum (strain Liverpool)</name>
    <dbReference type="NCBI Taxonomy" id="572307"/>
    <lineage>
        <taxon>Eukaryota</taxon>
        <taxon>Sar</taxon>
        <taxon>Alveolata</taxon>
        <taxon>Apicomplexa</taxon>
        <taxon>Conoidasida</taxon>
        <taxon>Coccidia</taxon>
        <taxon>Eucoccidiorida</taxon>
        <taxon>Eimeriorina</taxon>
        <taxon>Sarcocystidae</taxon>
        <taxon>Neospora</taxon>
    </lineage>
</organism>
<name>F0VAY7_NEOCL</name>
<feature type="compositionally biased region" description="Basic and acidic residues" evidence="4">
    <location>
        <begin position="790"/>
        <end position="800"/>
    </location>
</feature>
<dbReference type="InterPro" id="IPR001752">
    <property type="entry name" value="Kinesin_motor_dom"/>
</dbReference>
<dbReference type="GeneID" id="13440348"/>
<dbReference type="SMART" id="SM00129">
    <property type="entry name" value="KISc"/>
    <property type="match status" value="1"/>
</dbReference>
<feature type="compositionally biased region" description="Polar residues" evidence="4">
    <location>
        <begin position="1025"/>
        <end position="1034"/>
    </location>
</feature>
<dbReference type="InParanoid" id="F0VAY7"/>
<keyword evidence="3" id="KW-0547">Nucleotide-binding</keyword>
<reference evidence="7" key="4">
    <citation type="journal article" date="2015" name="PLoS ONE">
        <title>Comprehensive Evaluation of Toxoplasma gondii VEG and Neospora caninum LIV Genomes with Tachyzoite Stage Transcriptome and Proteome Defines Novel Transcript Features.</title>
        <authorList>
            <person name="Ramaprasad A."/>
            <person name="Mourier T."/>
            <person name="Naeem R."/>
            <person name="Malas T.B."/>
            <person name="Moussa E."/>
            <person name="Panigrahi A."/>
            <person name="Vermont S.J."/>
            <person name="Otto T.D."/>
            <person name="Wastling J."/>
            <person name="Pain A."/>
        </authorList>
    </citation>
    <scope>NUCLEOTIDE SEQUENCE</scope>
    <source>
        <strain evidence="7">Liverpool</strain>
    </source>
</reference>
<feature type="binding site" evidence="3">
    <location>
        <begin position="230"/>
        <end position="237"/>
    </location>
    <ligand>
        <name>ATP</name>
        <dbReference type="ChEBI" id="CHEBI:30616"/>
    </ligand>
</feature>
<feature type="region of interest" description="Disordered" evidence="4">
    <location>
        <begin position="1"/>
        <end position="43"/>
    </location>
</feature>
<dbReference type="GO" id="GO:0003777">
    <property type="term" value="F:microtubule motor activity"/>
    <property type="evidence" value="ECO:0007669"/>
    <property type="project" value="InterPro"/>
</dbReference>
<dbReference type="SUPFAM" id="SSF52540">
    <property type="entry name" value="P-loop containing nucleoside triphosphate hydrolases"/>
    <property type="match status" value="1"/>
</dbReference>
<evidence type="ECO:0000259" key="5">
    <source>
        <dbReference type="PROSITE" id="PS50067"/>
    </source>
</evidence>
<feature type="domain" description="Kinesin motor" evidence="5">
    <location>
        <begin position="119"/>
        <end position="554"/>
    </location>
</feature>
<dbReference type="PANTHER" id="PTHR47968:SF75">
    <property type="entry name" value="CENTROMERE-ASSOCIATED PROTEIN E"/>
    <property type="match status" value="1"/>
</dbReference>
<keyword evidence="3" id="KW-0067">ATP-binding</keyword>
<keyword evidence="8" id="KW-1185">Reference proteome</keyword>
<dbReference type="eggNOG" id="KOG0243">
    <property type="taxonomic scope" value="Eukaryota"/>
</dbReference>
<dbReference type="GO" id="GO:0008017">
    <property type="term" value="F:microtubule binding"/>
    <property type="evidence" value="ECO:0007669"/>
    <property type="project" value="InterPro"/>
</dbReference>
<dbReference type="OMA" id="CQDEHIR"/>
<dbReference type="InterPro" id="IPR036961">
    <property type="entry name" value="Kinesin_motor_dom_sf"/>
</dbReference>
<dbReference type="PRINTS" id="PR00380">
    <property type="entry name" value="KINESINHEAVY"/>
</dbReference>
<protein>
    <submittedName>
        <fullName evidence="7">Kinesin, putative</fullName>
    </submittedName>
</protein>
<dbReference type="Pfam" id="PF00225">
    <property type="entry name" value="Kinesin"/>
    <property type="match status" value="2"/>
</dbReference>